<feature type="region of interest" description="Disordered" evidence="1">
    <location>
        <begin position="181"/>
        <end position="203"/>
    </location>
</feature>
<accession>A0A542ZC30</accession>
<feature type="transmembrane region" description="Helical" evidence="2">
    <location>
        <begin position="6"/>
        <end position="24"/>
    </location>
</feature>
<keyword evidence="4" id="KW-1185">Reference proteome</keyword>
<keyword evidence="2" id="KW-1133">Transmembrane helix</keyword>
<dbReference type="EMBL" id="VFOR01000002">
    <property type="protein sequence ID" value="TQL57902.1"/>
    <property type="molecule type" value="Genomic_DNA"/>
</dbReference>
<proteinExistence type="predicted"/>
<organism evidence="3 4">
    <name type="scientific">Propioniferax innocua</name>
    <dbReference type="NCBI Taxonomy" id="1753"/>
    <lineage>
        <taxon>Bacteria</taxon>
        <taxon>Bacillati</taxon>
        <taxon>Actinomycetota</taxon>
        <taxon>Actinomycetes</taxon>
        <taxon>Propionibacteriales</taxon>
        <taxon>Propionibacteriaceae</taxon>
        <taxon>Propioniferax</taxon>
    </lineage>
</organism>
<reference evidence="3 4" key="1">
    <citation type="submission" date="2019-06" db="EMBL/GenBank/DDBJ databases">
        <title>Sequencing the genomes of 1000 actinobacteria strains.</title>
        <authorList>
            <person name="Klenk H.-P."/>
        </authorList>
    </citation>
    <scope>NUCLEOTIDE SEQUENCE [LARGE SCALE GENOMIC DNA]</scope>
    <source>
        <strain evidence="3 4">DSM 8251</strain>
    </source>
</reference>
<feature type="compositionally biased region" description="Low complexity" evidence="1">
    <location>
        <begin position="232"/>
        <end position="242"/>
    </location>
</feature>
<comment type="caution">
    <text evidence="3">The sequence shown here is derived from an EMBL/GenBank/DDBJ whole genome shotgun (WGS) entry which is preliminary data.</text>
</comment>
<evidence type="ECO:0000256" key="2">
    <source>
        <dbReference type="SAM" id="Phobius"/>
    </source>
</evidence>
<feature type="region of interest" description="Disordered" evidence="1">
    <location>
        <begin position="223"/>
        <end position="262"/>
    </location>
</feature>
<keyword evidence="2" id="KW-0472">Membrane</keyword>
<protein>
    <submittedName>
        <fullName evidence="3">Uncharacterized protein</fullName>
    </submittedName>
</protein>
<keyword evidence="2" id="KW-0812">Transmembrane</keyword>
<dbReference type="Proteomes" id="UP000316196">
    <property type="component" value="Unassembled WGS sequence"/>
</dbReference>
<dbReference type="AlphaFoldDB" id="A0A542ZC30"/>
<evidence type="ECO:0000313" key="4">
    <source>
        <dbReference type="Proteomes" id="UP000316196"/>
    </source>
</evidence>
<dbReference type="OrthoDB" id="3218604at2"/>
<evidence type="ECO:0000313" key="3">
    <source>
        <dbReference type="EMBL" id="TQL57902.1"/>
    </source>
</evidence>
<feature type="transmembrane region" description="Helical" evidence="2">
    <location>
        <begin position="116"/>
        <end position="136"/>
    </location>
</feature>
<name>A0A542ZC30_9ACTN</name>
<sequence length="262" mass="27444">MGSSVLIFGGIALAWAAYFVSQVMRRNSGGRVDAAAELASATPVFTGGDSASVIDAGGSRVDLSTPLTRRAELAEIRAIDRTAARRRRMFLAIAFGLVATVVILAATGYVPWWGTAVPGGLLLFVIGFNRFSVCVLRRQLDARFDAICHGHDEATVSLSRDADRSGEDGSVDVEASMDVTVSSTGTGTSLSPEGGGNPDLWSPLPVTKPTYVSKPLAPRTVRTIDLSPPVSPASAPIVPVTADGEREPRAVAVRRQGHSKSA</sequence>
<dbReference type="RefSeq" id="WP_142093721.1">
    <property type="nucleotide sequence ID" value="NZ_BAAAMD010000004.1"/>
</dbReference>
<evidence type="ECO:0000256" key="1">
    <source>
        <dbReference type="SAM" id="MobiDB-lite"/>
    </source>
</evidence>
<feature type="transmembrane region" description="Helical" evidence="2">
    <location>
        <begin position="89"/>
        <end position="110"/>
    </location>
</feature>
<gene>
    <name evidence="3" type="ORF">FB460_1749</name>
</gene>
<feature type="compositionally biased region" description="Low complexity" evidence="1">
    <location>
        <begin position="181"/>
        <end position="192"/>
    </location>
</feature>